<protein>
    <submittedName>
        <fullName evidence="1">Peptidase S14</fullName>
    </submittedName>
</protein>
<accession>A0AAU8CTG0</accession>
<dbReference type="RefSeq" id="WP_353642205.1">
    <property type="nucleotide sequence ID" value="NZ_CP159253.1"/>
</dbReference>
<dbReference type="InterPro" id="IPR029045">
    <property type="entry name" value="ClpP/crotonase-like_dom_sf"/>
</dbReference>
<name>A0AAU8CTG0_9HYPH</name>
<reference evidence="1" key="1">
    <citation type="submission" date="2024-06" db="EMBL/GenBank/DDBJ databases">
        <title>Mesorhizobium karijinii sp. nov., a symbiont of the iconic Swainsona formosa from arid Australia.</title>
        <authorList>
            <person name="Hill Y.J."/>
            <person name="Watkin E.L.J."/>
            <person name="O'Hara G.W."/>
            <person name="Terpolilli J."/>
            <person name="Tye M.L."/>
            <person name="Kohlmeier M.G."/>
        </authorList>
    </citation>
    <scope>NUCLEOTIDE SEQUENCE</scope>
    <source>
        <strain evidence="1">WSM2240</strain>
    </source>
</reference>
<gene>
    <name evidence="1" type="ORF">ABVK50_07210</name>
</gene>
<dbReference type="AlphaFoldDB" id="A0AAU8CTG0"/>
<dbReference type="EMBL" id="CP159253">
    <property type="protein sequence ID" value="XCG50265.1"/>
    <property type="molecule type" value="Genomic_DNA"/>
</dbReference>
<dbReference type="Gene3D" id="3.90.226.10">
    <property type="entry name" value="2-enoyl-CoA Hydratase, Chain A, domain 1"/>
    <property type="match status" value="1"/>
</dbReference>
<dbReference type="SUPFAM" id="SSF52096">
    <property type="entry name" value="ClpP/crotonase"/>
    <property type="match status" value="1"/>
</dbReference>
<proteinExistence type="predicted"/>
<evidence type="ECO:0000313" key="1">
    <source>
        <dbReference type="EMBL" id="XCG50265.1"/>
    </source>
</evidence>
<organism evidence="1">
    <name type="scientific">Mesorhizobium sp. WSM2240</name>
    <dbReference type="NCBI Taxonomy" id="3228851"/>
    <lineage>
        <taxon>Bacteria</taxon>
        <taxon>Pseudomonadati</taxon>
        <taxon>Pseudomonadota</taxon>
        <taxon>Alphaproteobacteria</taxon>
        <taxon>Hyphomicrobiales</taxon>
        <taxon>Phyllobacteriaceae</taxon>
        <taxon>Mesorhizobium</taxon>
    </lineage>
</organism>
<sequence length="194" mass="21849">MDAQISRTATSVPDCLLRPQIRMSGLLTDNKYLDFQSQLDNALNGEGPIGIELTTTGGDADLARRICMDINLFGERLGREFWFIGKTTVYSAGMTILAGFPRKRRFITRDCVLLIHERHLDMSLQLSGPLPSSLQQVQEMEHQLKTGIEIEREGFEMLCRDTGVGLDECIEKARTSWYVKADEALKLRLVEGVL</sequence>